<gene>
    <name evidence="1" type="ORF">LTRI10_LOCUS41082</name>
</gene>
<keyword evidence="2" id="KW-1185">Reference proteome</keyword>
<dbReference type="AlphaFoldDB" id="A0AAV2FRQ4"/>
<reference evidence="1 2" key="1">
    <citation type="submission" date="2024-04" db="EMBL/GenBank/DDBJ databases">
        <authorList>
            <person name="Fracassetti M."/>
        </authorList>
    </citation>
    <scope>NUCLEOTIDE SEQUENCE [LARGE SCALE GENOMIC DNA]</scope>
</reference>
<proteinExistence type="predicted"/>
<accession>A0AAV2FRQ4</accession>
<evidence type="ECO:0000313" key="2">
    <source>
        <dbReference type="Proteomes" id="UP001497516"/>
    </source>
</evidence>
<evidence type="ECO:0000313" key="1">
    <source>
        <dbReference type="EMBL" id="CAL1400996.1"/>
    </source>
</evidence>
<dbReference type="EMBL" id="OZ034820">
    <property type="protein sequence ID" value="CAL1400996.1"/>
    <property type="molecule type" value="Genomic_DNA"/>
</dbReference>
<name>A0AAV2FRQ4_9ROSI</name>
<sequence length="130" mass="15684">MEFMLFGDVSGENERDYFQLKARHRRKKSMNLGWKWESVSGDYNEFKAPIVWKESGKEIEIRPKQNPRYYARRRQSSKKPLYGKGIACVSDELGIDKTELILEFAYRYHQRYKMVLWIGGESMYKRRKPF</sequence>
<protein>
    <submittedName>
        <fullName evidence="1">Uncharacterized protein</fullName>
    </submittedName>
</protein>
<organism evidence="1 2">
    <name type="scientific">Linum trigynum</name>
    <dbReference type="NCBI Taxonomy" id="586398"/>
    <lineage>
        <taxon>Eukaryota</taxon>
        <taxon>Viridiplantae</taxon>
        <taxon>Streptophyta</taxon>
        <taxon>Embryophyta</taxon>
        <taxon>Tracheophyta</taxon>
        <taxon>Spermatophyta</taxon>
        <taxon>Magnoliopsida</taxon>
        <taxon>eudicotyledons</taxon>
        <taxon>Gunneridae</taxon>
        <taxon>Pentapetalae</taxon>
        <taxon>rosids</taxon>
        <taxon>fabids</taxon>
        <taxon>Malpighiales</taxon>
        <taxon>Linaceae</taxon>
        <taxon>Linum</taxon>
    </lineage>
</organism>
<dbReference type="Proteomes" id="UP001497516">
    <property type="component" value="Chromosome 7"/>
</dbReference>
<dbReference type="PANTHER" id="PTHR32472:SF11">
    <property type="entry name" value="DISEASE RESISTANCE PROTEIN (TIR-NBS CLASS)"/>
    <property type="match status" value="1"/>
</dbReference>
<dbReference type="GO" id="GO:0000725">
    <property type="term" value="P:recombinational repair"/>
    <property type="evidence" value="ECO:0007669"/>
    <property type="project" value="TreeGrafter"/>
</dbReference>
<dbReference type="PANTHER" id="PTHR32472">
    <property type="entry name" value="DNA REPAIR PROTEIN RADA"/>
    <property type="match status" value="1"/>
</dbReference>